<dbReference type="EMBL" id="CAJVQC010055161">
    <property type="protein sequence ID" value="CAG8795056.1"/>
    <property type="molecule type" value="Genomic_DNA"/>
</dbReference>
<evidence type="ECO:0000313" key="1">
    <source>
        <dbReference type="EMBL" id="CAG8795056.1"/>
    </source>
</evidence>
<reference evidence="1" key="1">
    <citation type="submission" date="2021-06" db="EMBL/GenBank/DDBJ databases">
        <authorList>
            <person name="Kallberg Y."/>
            <person name="Tangrot J."/>
            <person name="Rosling A."/>
        </authorList>
    </citation>
    <scope>NUCLEOTIDE SEQUENCE</scope>
    <source>
        <strain evidence="1">MA461A</strain>
    </source>
</reference>
<accession>A0ACA9RJA5</accession>
<sequence length="295" mass="32930">EARQALLRKFIDTAKYCREFNNFHTSMFIALTLNSKPVRRLEQTWESLSNQDIVNLQCIEELIDSSGNMRNYRTSLEHAKCPIVPFFASFLKDITIIMEGVPTFLSDNSFRDKQFQSPSATTTPTIEYNQESHGLRAASNSPMPSLTFSDEQCTKPELINFEKFRSLKKSVYNIKRYTSKSYLFENQLSRPTTITITPSSDNNTIVPLMNTPSLSTPSITNATSTSMNILSNNKASPSSSPLDYIGEIIERRLYEAAGSIFGSNVAQIAMSDGGELEALLMALSLEAEPVVTSAQ</sequence>
<evidence type="ECO:0000313" key="2">
    <source>
        <dbReference type="Proteomes" id="UP000789920"/>
    </source>
</evidence>
<proteinExistence type="predicted"/>
<protein>
    <submittedName>
        <fullName evidence="1">23778_t:CDS:1</fullName>
    </submittedName>
</protein>
<keyword evidence="2" id="KW-1185">Reference proteome</keyword>
<comment type="caution">
    <text evidence="1">The sequence shown here is derived from an EMBL/GenBank/DDBJ whole genome shotgun (WGS) entry which is preliminary data.</text>
</comment>
<feature type="non-terminal residue" evidence="1">
    <location>
        <position position="1"/>
    </location>
</feature>
<name>A0ACA9RJA5_9GLOM</name>
<gene>
    <name evidence="1" type="ORF">RPERSI_LOCUS19886</name>
</gene>
<dbReference type="Proteomes" id="UP000789920">
    <property type="component" value="Unassembled WGS sequence"/>
</dbReference>
<organism evidence="1 2">
    <name type="scientific">Racocetra persica</name>
    <dbReference type="NCBI Taxonomy" id="160502"/>
    <lineage>
        <taxon>Eukaryota</taxon>
        <taxon>Fungi</taxon>
        <taxon>Fungi incertae sedis</taxon>
        <taxon>Mucoromycota</taxon>
        <taxon>Glomeromycotina</taxon>
        <taxon>Glomeromycetes</taxon>
        <taxon>Diversisporales</taxon>
        <taxon>Gigasporaceae</taxon>
        <taxon>Racocetra</taxon>
    </lineage>
</organism>